<dbReference type="PANTHER" id="PTHR34405">
    <property type="entry name" value="CRISPR-ASSOCIATED ENDORIBONUCLEASE CAS2"/>
    <property type="match status" value="1"/>
</dbReference>
<evidence type="ECO:0000256" key="9">
    <source>
        <dbReference type="HAMAP-Rule" id="MF_01471"/>
    </source>
</evidence>
<dbReference type="SUPFAM" id="SSF143430">
    <property type="entry name" value="TTP0101/SSO1404-like"/>
    <property type="match status" value="1"/>
</dbReference>
<comment type="cofactor">
    <cofactor evidence="1 9">
        <name>Mg(2+)</name>
        <dbReference type="ChEBI" id="CHEBI:18420"/>
    </cofactor>
</comment>
<comment type="subunit">
    <text evidence="9">Homodimer, forms a heterotetramer with a Cas1 homodimer.</text>
</comment>
<dbReference type="HAMAP" id="MF_01471">
    <property type="entry name" value="Cas2"/>
    <property type="match status" value="1"/>
</dbReference>
<comment type="similarity">
    <text evidence="2 9">Belongs to the CRISPR-associated endoribonuclease Cas2 protein family.</text>
</comment>
<evidence type="ECO:0000256" key="2">
    <source>
        <dbReference type="ARBA" id="ARBA00009959"/>
    </source>
</evidence>
<accession>A0A0S4KS42</accession>
<dbReference type="PANTHER" id="PTHR34405:SF3">
    <property type="entry name" value="CRISPR-ASSOCIATED ENDORIBONUCLEASE CAS2 3"/>
    <property type="match status" value="1"/>
</dbReference>
<keyword evidence="11" id="KW-1185">Reference proteome</keyword>
<keyword evidence="6 9" id="KW-0378">Hydrolase</keyword>
<dbReference type="GO" id="GO:0051607">
    <property type="term" value="P:defense response to virus"/>
    <property type="evidence" value="ECO:0007669"/>
    <property type="project" value="UniProtKB-UniRule"/>
</dbReference>
<keyword evidence="5 9" id="KW-0255">Endonuclease</keyword>
<sequence length="92" mass="10389">MRRLYLIAYDVCDQRRLHKVRDVLKAYSTGGQKSVYECWLTPAELTDVTETLQGLIEATEDRVHIITLDGRSKPATLGIAVPPSDPAFFYFG</sequence>
<evidence type="ECO:0000256" key="6">
    <source>
        <dbReference type="ARBA" id="ARBA00022801"/>
    </source>
</evidence>
<dbReference type="OrthoDB" id="9798176at2"/>
<keyword evidence="3 9" id="KW-0540">Nuclease</keyword>
<dbReference type="RefSeq" id="WP_062483736.1">
    <property type="nucleotide sequence ID" value="NZ_LN885086.1"/>
</dbReference>
<dbReference type="GO" id="GO:0043571">
    <property type="term" value="P:maintenance of CRISPR repeat elements"/>
    <property type="evidence" value="ECO:0007669"/>
    <property type="project" value="UniProtKB-UniRule"/>
</dbReference>
<dbReference type="EC" id="3.1.-.-" evidence="9"/>
<dbReference type="Proteomes" id="UP000066284">
    <property type="component" value="Chromosome 1"/>
</dbReference>
<evidence type="ECO:0000313" key="10">
    <source>
        <dbReference type="EMBL" id="CUQ65994.1"/>
    </source>
</evidence>
<reference evidence="11" key="1">
    <citation type="submission" date="2015-09" db="EMBL/GenBank/DDBJ databases">
        <authorList>
            <person name="Daims H."/>
        </authorList>
    </citation>
    <scope>NUCLEOTIDE SEQUENCE [LARGE SCALE GENOMIC DNA]</scope>
</reference>
<proteinExistence type="inferred from homology"/>
<protein>
    <recommendedName>
        <fullName evidence="9">CRISPR-associated endoribonuclease Cas2</fullName>
        <ecNumber evidence="9">3.1.-.-</ecNumber>
    </recommendedName>
</protein>
<dbReference type="GO" id="GO:0046872">
    <property type="term" value="F:metal ion binding"/>
    <property type="evidence" value="ECO:0007669"/>
    <property type="project" value="UniProtKB-UniRule"/>
</dbReference>
<feature type="binding site" evidence="9">
    <location>
        <position position="10"/>
    </location>
    <ligand>
        <name>Mg(2+)</name>
        <dbReference type="ChEBI" id="CHEBI:18420"/>
        <note>catalytic</note>
    </ligand>
</feature>
<gene>
    <name evidence="9 10" type="primary">cas2</name>
    <name evidence="10" type="ORF">NITINOP_1019</name>
</gene>
<evidence type="ECO:0000256" key="3">
    <source>
        <dbReference type="ARBA" id="ARBA00022722"/>
    </source>
</evidence>
<evidence type="ECO:0000256" key="7">
    <source>
        <dbReference type="ARBA" id="ARBA00022842"/>
    </source>
</evidence>
<keyword evidence="7 9" id="KW-0460">Magnesium</keyword>
<evidence type="ECO:0000256" key="5">
    <source>
        <dbReference type="ARBA" id="ARBA00022759"/>
    </source>
</evidence>
<dbReference type="NCBIfam" id="TIGR01573">
    <property type="entry name" value="cas2"/>
    <property type="match status" value="1"/>
</dbReference>
<evidence type="ECO:0000256" key="8">
    <source>
        <dbReference type="ARBA" id="ARBA00023118"/>
    </source>
</evidence>
<dbReference type="KEGG" id="nio:NITINOP_1019"/>
<evidence type="ECO:0000256" key="4">
    <source>
        <dbReference type="ARBA" id="ARBA00022723"/>
    </source>
</evidence>
<dbReference type="STRING" id="1715989.NITINOP_1019"/>
<dbReference type="InterPro" id="IPR019199">
    <property type="entry name" value="Virulence_VapD/CRISPR_Cas2"/>
</dbReference>
<name>A0A0S4KS42_9BACT</name>
<dbReference type="GO" id="GO:0004521">
    <property type="term" value="F:RNA endonuclease activity"/>
    <property type="evidence" value="ECO:0007669"/>
    <property type="project" value="InterPro"/>
</dbReference>
<dbReference type="AlphaFoldDB" id="A0A0S4KS42"/>
<evidence type="ECO:0000256" key="1">
    <source>
        <dbReference type="ARBA" id="ARBA00001946"/>
    </source>
</evidence>
<dbReference type="GO" id="GO:0016787">
    <property type="term" value="F:hydrolase activity"/>
    <property type="evidence" value="ECO:0007669"/>
    <property type="project" value="UniProtKB-KW"/>
</dbReference>
<evidence type="ECO:0000313" key="11">
    <source>
        <dbReference type="Proteomes" id="UP000066284"/>
    </source>
</evidence>
<dbReference type="CDD" id="cd09725">
    <property type="entry name" value="Cas2_I_II_III"/>
    <property type="match status" value="1"/>
</dbReference>
<keyword evidence="8 9" id="KW-0051">Antiviral defense</keyword>
<dbReference type="EMBL" id="LN885086">
    <property type="protein sequence ID" value="CUQ65994.1"/>
    <property type="molecule type" value="Genomic_DNA"/>
</dbReference>
<comment type="function">
    <text evidence="9">CRISPR (clustered regularly interspaced short palindromic repeat), is an adaptive immune system that provides protection against mobile genetic elements (viruses, transposable elements and conjugative plasmids). CRISPR clusters contain sequences complementary to antecedent mobile elements and target invading nucleic acids. CRISPR clusters are transcribed and processed into CRISPR RNA (crRNA). Functions as a ssRNA-specific endoribonuclease. Involved in the integration of spacer DNA into the CRISPR cassette.</text>
</comment>
<dbReference type="Gene3D" id="3.30.70.240">
    <property type="match status" value="1"/>
</dbReference>
<organism evidence="10 11">
    <name type="scientific">Candidatus Nitrospira inopinata</name>
    <dbReference type="NCBI Taxonomy" id="1715989"/>
    <lineage>
        <taxon>Bacteria</taxon>
        <taxon>Pseudomonadati</taxon>
        <taxon>Nitrospirota</taxon>
        <taxon>Nitrospiria</taxon>
        <taxon>Nitrospirales</taxon>
        <taxon>Nitrospiraceae</taxon>
        <taxon>Nitrospira</taxon>
    </lineage>
</organism>
<dbReference type="InterPro" id="IPR021127">
    <property type="entry name" value="CRISPR_associated_Cas2"/>
</dbReference>
<dbReference type="Pfam" id="PF09827">
    <property type="entry name" value="CRISPR_Cas2"/>
    <property type="match status" value="1"/>
</dbReference>
<keyword evidence="4 9" id="KW-0479">Metal-binding</keyword>